<gene>
    <name evidence="2" type="ORF">FFWV33_13625</name>
</gene>
<dbReference type="RefSeq" id="WP_108741419.1">
    <property type="nucleotide sequence ID" value="NZ_CP020918.1"/>
</dbReference>
<accession>A0A2S1LFD3</accession>
<evidence type="ECO:0000313" key="2">
    <source>
        <dbReference type="EMBL" id="AWG22492.1"/>
    </source>
</evidence>
<dbReference type="AlphaFoldDB" id="A0A2S1LFD3"/>
<dbReference type="Proteomes" id="UP000244527">
    <property type="component" value="Chromosome"/>
</dbReference>
<name>A0A2S1LFD3_9FLAO</name>
<keyword evidence="3" id="KW-1185">Reference proteome</keyword>
<evidence type="ECO:0000313" key="3">
    <source>
        <dbReference type="Proteomes" id="UP000244527"/>
    </source>
</evidence>
<proteinExistence type="predicted"/>
<dbReference type="EMBL" id="CP020918">
    <property type="protein sequence ID" value="AWG22492.1"/>
    <property type="molecule type" value="Genomic_DNA"/>
</dbReference>
<protein>
    <submittedName>
        <fullName evidence="2">Uncharacterized protein</fullName>
    </submittedName>
</protein>
<keyword evidence="1" id="KW-0732">Signal</keyword>
<feature type="signal peptide" evidence="1">
    <location>
        <begin position="1"/>
        <end position="19"/>
    </location>
</feature>
<evidence type="ECO:0000256" key="1">
    <source>
        <dbReference type="SAM" id="SignalP"/>
    </source>
</evidence>
<dbReference type="KEGG" id="ffa:FFWV33_13625"/>
<feature type="chain" id="PRO_5015765614" evidence="1">
    <location>
        <begin position="20"/>
        <end position="414"/>
    </location>
</feature>
<organism evidence="2 3">
    <name type="scientific">Flavobacterium faecale</name>
    <dbReference type="NCBI Taxonomy" id="1355330"/>
    <lineage>
        <taxon>Bacteria</taxon>
        <taxon>Pseudomonadati</taxon>
        <taxon>Bacteroidota</taxon>
        <taxon>Flavobacteriia</taxon>
        <taxon>Flavobacteriales</taxon>
        <taxon>Flavobacteriaceae</taxon>
        <taxon>Flavobacterium</taxon>
    </lineage>
</organism>
<reference evidence="2 3" key="1">
    <citation type="submission" date="2017-04" db="EMBL/GenBank/DDBJ databases">
        <title>Compelte genome sequence of WV33.</title>
        <authorList>
            <person name="Lee P.C."/>
        </authorList>
    </citation>
    <scope>NUCLEOTIDE SEQUENCE [LARGE SCALE GENOMIC DNA]</scope>
    <source>
        <strain evidence="2 3">WV33</strain>
    </source>
</reference>
<sequence>MKKQLTFLFLFFIICTAQAQFGSLTKKLKDKINTKLEKLITPKATEIAADTIATTQGVVVYDETSQTTAKQKEKVGFPEMAPITFPKTGKFDLGSKLTYAVDYDFFLQHSLGQKAIAIARKNGFTGTNKEVFNNARTDSTTVTKIWTELMKGPLPADALEIQKKFQIAATFEAMALASTSVLITNDFVKSTIKGIGSSKQKPIFLVGFQIDGFSLVDLQQNAAKTVGTIMGVNYTLIEKDFNVGSLFAMAKLAEKNIEKKGATSEVILNQKAFGYNCNVARIIIPVQPEQERKNHVDNSSLWFHCLLNVNFDDLVNTNYDPKYKIIMELYYTHDLDNVLPKALTTQKNKLNAGGYFVGAILKDEAGNGVTYKMENFKALQKIDKGEFQIPAGYPIMTQEELNVKILEAMKNGAQ</sequence>